<dbReference type="SUPFAM" id="SSF54001">
    <property type="entry name" value="Cysteine proteinases"/>
    <property type="match status" value="1"/>
</dbReference>
<dbReference type="InterPro" id="IPR002931">
    <property type="entry name" value="Transglutaminase-like"/>
</dbReference>
<dbReference type="InterPro" id="IPR052901">
    <property type="entry name" value="Bact_TGase-like"/>
</dbReference>
<dbReference type="EMBL" id="FO203512">
    <property type="protein sequence ID" value="CCK76118.1"/>
    <property type="molecule type" value="Genomic_DNA"/>
</dbReference>
<dbReference type="InterPro" id="IPR038765">
    <property type="entry name" value="Papain-like_cys_pep_sf"/>
</dbReference>
<reference evidence="3 4" key="1">
    <citation type="journal article" date="2013" name="Nat. Commun.">
        <title>Genome sequence and functional genomic analysis of the oil-degrading bacterium Oleispira antarctica.</title>
        <authorList>
            <person name="Kube M."/>
            <person name="Chernikova T.N."/>
            <person name="Al-Ramahi Y."/>
            <person name="Beloqui A."/>
            <person name="Lopez-Cortez N."/>
            <person name="Guazzaroni M.E."/>
            <person name="Heipieper H.J."/>
            <person name="Klages S."/>
            <person name="Kotsyurbenko O.R."/>
            <person name="Langer I."/>
            <person name="Nechitaylo T.Y."/>
            <person name="Lunsdorf H."/>
            <person name="Fernandez M."/>
            <person name="Juarez S."/>
            <person name="Ciordia S."/>
            <person name="Singer A."/>
            <person name="Kagan O."/>
            <person name="Egorova O."/>
            <person name="Petit P.A."/>
            <person name="Stogios P."/>
            <person name="Kim Y."/>
            <person name="Tchigvintsev A."/>
            <person name="Flick R."/>
            <person name="Denaro R."/>
            <person name="Genovese M."/>
            <person name="Albar J.P."/>
            <person name="Reva O.N."/>
            <person name="Martinez-Gomariz M."/>
            <person name="Tran H."/>
            <person name="Ferrer M."/>
            <person name="Savchenko A."/>
            <person name="Yakunin A.F."/>
            <person name="Yakimov M.M."/>
            <person name="Golyshina O.V."/>
            <person name="Reinhardt R."/>
            <person name="Golyshin P.N."/>
        </authorList>
    </citation>
    <scope>NUCLEOTIDE SEQUENCE [LARGE SCALE GENOMIC DNA]</scope>
</reference>
<feature type="transmembrane region" description="Helical" evidence="1">
    <location>
        <begin position="170"/>
        <end position="192"/>
    </location>
</feature>
<dbReference type="GO" id="GO:0008233">
    <property type="term" value="F:peptidase activity"/>
    <property type="evidence" value="ECO:0007669"/>
    <property type="project" value="UniProtKB-KW"/>
</dbReference>
<keyword evidence="1" id="KW-1133">Transmembrane helix</keyword>
<feature type="transmembrane region" description="Helical" evidence="1">
    <location>
        <begin position="128"/>
        <end position="150"/>
    </location>
</feature>
<sequence>MSAINFPRSALIWLMLAISSVYLPLQMHLPLWMGLVFISVIVWRWMMHLGHWPFPNNIVKVVVVVFAITAVLVSAKGRFHLESATSFILVASLLKVLEIKNQRDGYIVIFISMFLLAVNFIFEQGIFSALYSLLAVWLLLAALVGLHQTLYSDQQLSKNLRRAGKTSGQILLLSVPVMLVLFLLFPRLGPLWSLNMQSSKAKTGLSDTMSPGDIADLSNSDELVFRVKFEGSTPSPDTWYWRGLVLDSYQEVNGKAHWSMSGVLDHIDWYPQSWLPDENADGVVNYRIIQEASDKKWLFGLRGVAAMESGIGMTKDDRIVHKKKLHQRKEYAVRSQPALKIAPQGLRIPVREQNVKLPSSSNDGLGNPKSRLLAQQIFLQYDTDAKRMQNALQYYSRNNFSYTLKPDVMLENDIDEFLFEKRAGFCAHFSSSFVFLMRSMDIPARVVAGYQGGELNPDSGHITVRQYDAHAWVEVWLEGQGWVSVDPTAQVAPDRISQGLRQALSESEESLVGSNFSLLKLSHLPWLNSLRFQLDQLNYYWHKTVLNFNKNKQSSLLKEWFGNGFLKKSLYALAAIFTVLFFTVALVILWRKPNAAESVLMKTLRQFDKKILATGMQRRESEGLSDYSQRLQQQYPQHSESIRRLFDQLQSHYFSNAKASVDLEKRERLLAKNLLQLARALAKHKKTA</sequence>
<name>R4YS81_OLEAN</name>
<keyword evidence="1" id="KW-0812">Transmembrane</keyword>
<feature type="domain" description="Transglutaminase-like" evidence="2">
    <location>
        <begin position="418"/>
        <end position="489"/>
    </location>
</feature>
<feature type="transmembrane region" description="Helical" evidence="1">
    <location>
        <begin position="58"/>
        <end position="75"/>
    </location>
</feature>
<dbReference type="PANTHER" id="PTHR42736">
    <property type="entry name" value="PROTEIN-GLUTAMINE GAMMA-GLUTAMYLTRANSFERASE"/>
    <property type="match status" value="1"/>
</dbReference>
<organism evidence="3 4">
    <name type="scientific">Oleispira antarctica RB-8</name>
    <dbReference type="NCBI Taxonomy" id="698738"/>
    <lineage>
        <taxon>Bacteria</taxon>
        <taxon>Pseudomonadati</taxon>
        <taxon>Pseudomonadota</taxon>
        <taxon>Gammaproteobacteria</taxon>
        <taxon>Oceanospirillales</taxon>
        <taxon>Oceanospirillaceae</taxon>
        <taxon>Oleispira</taxon>
    </lineage>
</organism>
<keyword evidence="3" id="KW-0378">Hydrolase</keyword>
<dbReference type="InterPro" id="IPR021878">
    <property type="entry name" value="TgpA_N"/>
</dbReference>
<dbReference type="GO" id="GO:0006508">
    <property type="term" value="P:proteolysis"/>
    <property type="evidence" value="ECO:0007669"/>
    <property type="project" value="UniProtKB-KW"/>
</dbReference>
<keyword evidence="3" id="KW-0645">Protease</keyword>
<dbReference type="Proteomes" id="UP000032749">
    <property type="component" value="Chromosome"/>
</dbReference>
<dbReference type="AlphaFoldDB" id="R4YS81"/>
<protein>
    <submittedName>
        <fullName evidence="3">Hypothetical transglutaminase-like enzymes, putative cysteine protease</fullName>
    </submittedName>
</protein>
<dbReference type="OrthoDB" id="9804872at2"/>
<dbReference type="PATRIC" id="fig|698738.3.peg.2011"/>
<keyword evidence="1" id="KW-0472">Membrane</keyword>
<gene>
    <name evidence="3" type="ORF">OLEAN_C19420</name>
</gene>
<dbReference type="SMART" id="SM00460">
    <property type="entry name" value="TGc"/>
    <property type="match status" value="1"/>
</dbReference>
<evidence type="ECO:0000313" key="3">
    <source>
        <dbReference type="EMBL" id="CCK76118.1"/>
    </source>
</evidence>
<feature type="transmembrane region" description="Helical" evidence="1">
    <location>
        <begin position="104"/>
        <end position="122"/>
    </location>
</feature>
<dbReference type="Pfam" id="PF11992">
    <property type="entry name" value="TgpA_N"/>
    <property type="match status" value="1"/>
</dbReference>
<dbReference type="Pfam" id="PF01841">
    <property type="entry name" value="Transglut_core"/>
    <property type="match status" value="1"/>
</dbReference>
<dbReference type="KEGG" id="oai:OLEAN_C19420"/>
<dbReference type="HOGENOM" id="CLU_012397_0_0_6"/>
<evidence type="ECO:0000313" key="4">
    <source>
        <dbReference type="Proteomes" id="UP000032749"/>
    </source>
</evidence>
<evidence type="ECO:0000259" key="2">
    <source>
        <dbReference type="SMART" id="SM00460"/>
    </source>
</evidence>
<feature type="transmembrane region" description="Helical" evidence="1">
    <location>
        <begin position="570"/>
        <end position="590"/>
    </location>
</feature>
<accession>R4YS81</accession>
<evidence type="ECO:0000256" key="1">
    <source>
        <dbReference type="SAM" id="Phobius"/>
    </source>
</evidence>
<feature type="transmembrane region" description="Helical" evidence="1">
    <location>
        <begin position="29"/>
        <end position="46"/>
    </location>
</feature>
<proteinExistence type="predicted"/>
<dbReference type="Gene3D" id="3.10.620.30">
    <property type="match status" value="1"/>
</dbReference>
<keyword evidence="4" id="KW-1185">Reference proteome</keyword>
<dbReference type="PANTHER" id="PTHR42736:SF1">
    <property type="entry name" value="PROTEIN-GLUTAMINE GAMMA-GLUTAMYLTRANSFERASE"/>
    <property type="match status" value="1"/>
</dbReference>
<dbReference type="STRING" id="698738.OLEAN_C19420"/>